<evidence type="ECO:0000256" key="1">
    <source>
        <dbReference type="SAM" id="MobiDB-lite"/>
    </source>
</evidence>
<sequence>MLFECVTFIVEVKACVIYLLSHLFPPAGPGLGLGPGKKVFSLSVDAMIHSVQLSHCLAFYLERRPHSKLKKKTFVPQSHTPAVSDRSHIEPSSFSHSPASYDAGC</sequence>
<dbReference type="Proteomes" id="UP001322277">
    <property type="component" value="Chromosome 1"/>
</dbReference>
<evidence type="ECO:0000313" key="3">
    <source>
        <dbReference type="Proteomes" id="UP001322277"/>
    </source>
</evidence>
<dbReference type="RefSeq" id="XP_062772950.1">
    <property type="nucleotide sequence ID" value="XM_062916899.1"/>
</dbReference>
<name>A0AAX4HX35_9PEZI</name>
<protein>
    <submittedName>
        <fullName evidence="2">Uncharacterized protein</fullName>
    </submittedName>
</protein>
<feature type="region of interest" description="Disordered" evidence="1">
    <location>
        <begin position="71"/>
        <end position="105"/>
    </location>
</feature>
<keyword evidence="3" id="KW-1185">Reference proteome</keyword>
<dbReference type="GeneID" id="87937243"/>
<evidence type="ECO:0000313" key="2">
    <source>
        <dbReference type="EMBL" id="WQF75726.1"/>
    </source>
</evidence>
<dbReference type="KEGG" id="cdet:87937243"/>
<dbReference type="AlphaFoldDB" id="A0AAX4HX35"/>
<proteinExistence type="predicted"/>
<organism evidence="2 3">
    <name type="scientific">Colletotrichum destructivum</name>
    <dbReference type="NCBI Taxonomy" id="34406"/>
    <lineage>
        <taxon>Eukaryota</taxon>
        <taxon>Fungi</taxon>
        <taxon>Dikarya</taxon>
        <taxon>Ascomycota</taxon>
        <taxon>Pezizomycotina</taxon>
        <taxon>Sordariomycetes</taxon>
        <taxon>Hypocreomycetidae</taxon>
        <taxon>Glomerellales</taxon>
        <taxon>Glomerellaceae</taxon>
        <taxon>Colletotrichum</taxon>
        <taxon>Colletotrichum destructivum species complex</taxon>
    </lineage>
</organism>
<dbReference type="EMBL" id="CP137305">
    <property type="protein sequence ID" value="WQF75726.1"/>
    <property type="molecule type" value="Genomic_DNA"/>
</dbReference>
<accession>A0AAX4HX35</accession>
<gene>
    <name evidence="2" type="ORF">CDEST_00740</name>
</gene>
<reference evidence="3" key="1">
    <citation type="journal article" date="2023" name="bioRxiv">
        <title>Complete genome of the Medicago anthracnose fungus, Colletotrichum destructivum, reveals a mini-chromosome-like region within a core chromosome.</title>
        <authorList>
            <person name="Lapalu N."/>
            <person name="Simon A."/>
            <person name="Lu A."/>
            <person name="Plaumann P.-L."/>
            <person name="Amselem J."/>
            <person name="Pigne S."/>
            <person name="Auger A."/>
            <person name="Koch C."/>
            <person name="Dallery J.-F."/>
            <person name="O'Connell R.J."/>
        </authorList>
    </citation>
    <scope>NUCLEOTIDE SEQUENCE [LARGE SCALE GENOMIC DNA]</scope>
    <source>
        <strain evidence="3">CBS 520.97</strain>
    </source>
</reference>